<dbReference type="EMBL" id="HBFM01003707">
    <property type="protein sequence ID" value="CAD8765745.1"/>
    <property type="molecule type" value="Transcribed_RNA"/>
</dbReference>
<name>A0A7S0UQY1_9CHLO</name>
<dbReference type="InterPro" id="IPR033275">
    <property type="entry name" value="MARCH-like"/>
</dbReference>
<dbReference type="InterPro" id="IPR013083">
    <property type="entry name" value="Znf_RING/FYVE/PHD"/>
</dbReference>
<dbReference type="PANTHER" id="PTHR23012">
    <property type="entry name" value="RING/FYVE/PHD ZINC FINGER DOMAIN-CONTAINING"/>
    <property type="match status" value="1"/>
</dbReference>
<dbReference type="Gene3D" id="3.30.40.10">
    <property type="entry name" value="Zinc/RING finger domain, C3HC4 (zinc finger)"/>
    <property type="match status" value="1"/>
</dbReference>
<dbReference type="PROSITE" id="PS50089">
    <property type="entry name" value="ZF_RING_2"/>
    <property type="match status" value="1"/>
</dbReference>
<evidence type="ECO:0000256" key="6">
    <source>
        <dbReference type="SAM" id="Phobius"/>
    </source>
</evidence>
<feature type="compositionally biased region" description="Basic and acidic residues" evidence="5">
    <location>
        <begin position="1"/>
        <end position="33"/>
    </location>
</feature>
<gene>
    <name evidence="9" type="ORF">PPAR00522_LOCUS2133</name>
</gene>
<evidence type="ECO:0000259" key="8">
    <source>
        <dbReference type="PROSITE" id="PS51292"/>
    </source>
</evidence>
<dbReference type="PROSITE" id="PS51292">
    <property type="entry name" value="ZF_RING_CH"/>
    <property type="match status" value="1"/>
</dbReference>
<keyword evidence="6" id="KW-0812">Transmembrane</keyword>
<feature type="transmembrane region" description="Helical" evidence="6">
    <location>
        <begin position="233"/>
        <end position="254"/>
    </location>
</feature>
<feature type="transmembrane region" description="Helical" evidence="6">
    <location>
        <begin position="180"/>
        <end position="201"/>
    </location>
</feature>
<keyword evidence="3" id="KW-0862">Zinc</keyword>
<organism evidence="9">
    <name type="scientific">Polytomella parva</name>
    <dbReference type="NCBI Taxonomy" id="51329"/>
    <lineage>
        <taxon>Eukaryota</taxon>
        <taxon>Viridiplantae</taxon>
        <taxon>Chlorophyta</taxon>
        <taxon>core chlorophytes</taxon>
        <taxon>Chlorophyceae</taxon>
        <taxon>CS clade</taxon>
        <taxon>Chlamydomonadales</taxon>
        <taxon>Chlamydomonadaceae</taxon>
        <taxon>Polytomella</taxon>
    </lineage>
</organism>
<dbReference type="GO" id="GO:0016567">
    <property type="term" value="P:protein ubiquitination"/>
    <property type="evidence" value="ECO:0007669"/>
    <property type="project" value="TreeGrafter"/>
</dbReference>
<reference evidence="9" key="1">
    <citation type="submission" date="2021-01" db="EMBL/GenBank/DDBJ databases">
        <authorList>
            <person name="Corre E."/>
            <person name="Pelletier E."/>
            <person name="Niang G."/>
            <person name="Scheremetjew M."/>
            <person name="Finn R."/>
            <person name="Kale V."/>
            <person name="Holt S."/>
            <person name="Cochrane G."/>
            <person name="Meng A."/>
            <person name="Brown T."/>
            <person name="Cohen L."/>
        </authorList>
    </citation>
    <scope>NUCLEOTIDE SEQUENCE</scope>
    <source>
        <strain evidence="9">SAG 63-3</strain>
    </source>
</reference>
<dbReference type="GO" id="GO:0004842">
    <property type="term" value="F:ubiquitin-protein transferase activity"/>
    <property type="evidence" value="ECO:0007669"/>
    <property type="project" value="TreeGrafter"/>
</dbReference>
<dbReference type="CDD" id="cd16495">
    <property type="entry name" value="RING_CH-C4HC3_MARCH"/>
    <property type="match status" value="1"/>
</dbReference>
<dbReference type="PANTHER" id="PTHR23012:SF215">
    <property type="entry name" value="RING_FYVE_PHD ZINC FINGER SUPERFAMILY PROTEIN"/>
    <property type="match status" value="1"/>
</dbReference>
<keyword evidence="6" id="KW-1133">Transmembrane helix</keyword>
<keyword evidence="2 4" id="KW-0863">Zinc-finger</keyword>
<evidence type="ECO:0000256" key="4">
    <source>
        <dbReference type="PROSITE-ProRule" id="PRU00175"/>
    </source>
</evidence>
<evidence type="ECO:0000259" key="7">
    <source>
        <dbReference type="PROSITE" id="PS50089"/>
    </source>
</evidence>
<dbReference type="GO" id="GO:0008270">
    <property type="term" value="F:zinc ion binding"/>
    <property type="evidence" value="ECO:0007669"/>
    <property type="project" value="UniProtKB-KW"/>
</dbReference>
<feature type="region of interest" description="Disordered" evidence="5">
    <location>
        <begin position="1"/>
        <end position="46"/>
    </location>
</feature>
<proteinExistence type="predicted"/>
<dbReference type="AlphaFoldDB" id="A0A7S0UQY1"/>
<evidence type="ECO:0000256" key="5">
    <source>
        <dbReference type="SAM" id="MobiDB-lite"/>
    </source>
</evidence>
<dbReference type="InterPro" id="IPR001841">
    <property type="entry name" value="Znf_RING"/>
</dbReference>
<keyword evidence="1" id="KW-0479">Metal-binding</keyword>
<feature type="region of interest" description="Disordered" evidence="5">
    <location>
        <begin position="300"/>
        <end position="321"/>
    </location>
</feature>
<accession>A0A7S0UQY1</accession>
<evidence type="ECO:0000256" key="1">
    <source>
        <dbReference type="ARBA" id="ARBA00022723"/>
    </source>
</evidence>
<dbReference type="Pfam" id="PF12906">
    <property type="entry name" value="RINGv"/>
    <property type="match status" value="1"/>
</dbReference>
<evidence type="ECO:0000256" key="3">
    <source>
        <dbReference type="ARBA" id="ARBA00022833"/>
    </source>
</evidence>
<feature type="compositionally biased region" description="Basic and acidic residues" evidence="5">
    <location>
        <begin position="300"/>
        <end position="313"/>
    </location>
</feature>
<dbReference type="SMART" id="SM00744">
    <property type="entry name" value="RINGv"/>
    <property type="match status" value="1"/>
</dbReference>
<evidence type="ECO:0000256" key="2">
    <source>
        <dbReference type="ARBA" id="ARBA00022771"/>
    </source>
</evidence>
<evidence type="ECO:0008006" key="10">
    <source>
        <dbReference type="Google" id="ProtNLM"/>
    </source>
</evidence>
<feature type="domain" description="RING-CH-type" evidence="8">
    <location>
        <begin position="67"/>
        <end position="127"/>
    </location>
</feature>
<keyword evidence="6" id="KW-0472">Membrane</keyword>
<feature type="compositionally biased region" description="Polar residues" evidence="5">
    <location>
        <begin position="36"/>
        <end position="46"/>
    </location>
</feature>
<sequence>MDNTDKDNTGEEKEVLLKKTNESLPLRSDDCDTTRPGATSVSETVSEQSRSTAILETIPVLTDSGKSVSSDIRICRICLEEDEKNKLVTPCGCTGTQKYAHQECIQKWINEKGHLKCEVCSQNYQGSFSVPPPAPSPQPFDGVEVLDTPAVEIRVNGYDRGTDFLDEADPYYSRNPAASWCLTFVIFVFFLVILHHTILVADEMDENNNNYNSPSPQLSPPPMDADDQYEADFSVFLFWVLTKALLIGIPLYTVMRMAARQAGREHYEAMVRYSTAYDASAQRLIFRYRMRQAREAREARDSVRAENAAREHNVIPSDTNV</sequence>
<dbReference type="SUPFAM" id="SSF57850">
    <property type="entry name" value="RING/U-box"/>
    <property type="match status" value="1"/>
</dbReference>
<dbReference type="GO" id="GO:0016020">
    <property type="term" value="C:membrane"/>
    <property type="evidence" value="ECO:0007669"/>
    <property type="project" value="TreeGrafter"/>
</dbReference>
<evidence type="ECO:0000313" key="9">
    <source>
        <dbReference type="EMBL" id="CAD8765745.1"/>
    </source>
</evidence>
<protein>
    <recommendedName>
        <fullName evidence="10">RING-CH-type domain-containing protein</fullName>
    </recommendedName>
</protein>
<feature type="domain" description="RING-type" evidence="7">
    <location>
        <begin position="75"/>
        <end position="121"/>
    </location>
</feature>
<dbReference type="InterPro" id="IPR011016">
    <property type="entry name" value="Znf_RING-CH"/>
</dbReference>